<sequence>MSVNYELANSDIFFVISAQFCDIICPICLDTPKPPVITPCCHIFCWKCIVQDALVRRDLQKPPKCPLCQGMYHMEDIKIILWKKVVEPQVKKEAELKLCRFSTRNPFIIPSGYHDERDYLFDGQIAQSAPGEWVVINSNNTWFSINHILLFPTETGDVTKFLSELLKYVSEKESNLQTDQMVIKRVIDMIRSVENYPTHPTRLFFRSRGIQDIEFYQVVGYHNLFVHPKNFLSIKKYFEEKERRKIWESAPVIRVNLMKLIPKISNTSICRTIGFLKAVPLRSDITLCEVGMIIPSVKIESNETVKVDEEDSPTPPEDEWRQYQYPRNT</sequence>
<dbReference type="GO" id="GO:0045944">
    <property type="term" value="P:positive regulation of transcription by RNA polymerase II"/>
    <property type="evidence" value="ECO:0007669"/>
    <property type="project" value="TreeGrafter"/>
</dbReference>
<dbReference type="PROSITE" id="PS00518">
    <property type="entry name" value="ZF_RING_1"/>
    <property type="match status" value="1"/>
</dbReference>
<gene>
    <name evidence="12" type="ORF">RF11_03742</name>
</gene>
<dbReference type="SMART" id="SM00184">
    <property type="entry name" value="RING"/>
    <property type="match status" value="1"/>
</dbReference>
<evidence type="ECO:0000256" key="7">
    <source>
        <dbReference type="ARBA" id="ARBA00035131"/>
    </source>
</evidence>
<feature type="region of interest" description="Disordered" evidence="10">
    <location>
        <begin position="304"/>
        <end position="329"/>
    </location>
</feature>
<evidence type="ECO:0000256" key="9">
    <source>
        <dbReference type="PROSITE-ProRule" id="PRU00175"/>
    </source>
</evidence>
<accession>A0A0C2MY20</accession>
<organism evidence="12 13">
    <name type="scientific">Thelohanellus kitauei</name>
    <name type="common">Myxosporean</name>
    <dbReference type="NCBI Taxonomy" id="669202"/>
    <lineage>
        <taxon>Eukaryota</taxon>
        <taxon>Metazoa</taxon>
        <taxon>Cnidaria</taxon>
        <taxon>Myxozoa</taxon>
        <taxon>Myxosporea</taxon>
        <taxon>Bivalvulida</taxon>
        <taxon>Platysporina</taxon>
        <taxon>Myxobolidae</taxon>
        <taxon>Thelohanellus</taxon>
    </lineage>
</organism>
<evidence type="ECO:0000256" key="4">
    <source>
        <dbReference type="ARBA" id="ARBA00022723"/>
    </source>
</evidence>
<dbReference type="GO" id="GO:0005737">
    <property type="term" value="C:cytoplasm"/>
    <property type="evidence" value="ECO:0007669"/>
    <property type="project" value="UniProtKB-SubCell"/>
</dbReference>
<comment type="subcellular location">
    <subcellularLocation>
        <location evidence="1">Cytoplasm</location>
    </subcellularLocation>
</comment>
<dbReference type="Proteomes" id="UP000031668">
    <property type="component" value="Unassembled WGS sequence"/>
</dbReference>
<evidence type="ECO:0000313" key="13">
    <source>
        <dbReference type="Proteomes" id="UP000031668"/>
    </source>
</evidence>
<dbReference type="PANTHER" id="PTHR12983:SF9">
    <property type="entry name" value="E3 UBIQUITIN-PROTEIN LIGASE RNF10"/>
    <property type="match status" value="1"/>
</dbReference>
<reference evidence="12 13" key="1">
    <citation type="journal article" date="2014" name="Genome Biol. Evol.">
        <title>The genome of the myxosporean Thelohanellus kitauei shows adaptations to nutrient acquisition within its fish host.</title>
        <authorList>
            <person name="Yang Y."/>
            <person name="Xiong J."/>
            <person name="Zhou Z."/>
            <person name="Huo F."/>
            <person name="Miao W."/>
            <person name="Ran C."/>
            <person name="Liu Y."/>
            <person name="Zhang J."/>
            <person name="Feng J."/>
            <person name="Wang M."/>
            <person name="Wang M."/>
            <person name="Wang L."/>
            <person name="Yao B."/>
        </authorList>
    </citation>
    <scope>NUCLEOTIDE SEQUENCE [LARGE SCALE GENOMIC DNA]</scope>
    <source>
        <strain evidence="12">Wuqing</strain>
    </source>
</reference>
<keyword evidence="4" id="KW-0479">Metal-binding</keyword>
<keyword evidence="3" id="KW-0963">Cytoplasm</keyword>
<evidence type="ECO:0000259" key="11">
    <source>
        <dbReference type="PROSITE" id="PS50089"/>
    </source>
</evidence>
<protein>
    <recommendedName>
        <fullName evidence="7">E3 ubiquitin-protein ligase RNF10</fullName>
    </recommendedName>
    <alternativeName>
        <fullName evidence="8">RING finger protein 10</fullName>
    </alternativeName>
</protein>
<keyword evidence="5 9" id="KW-0863">Zinc-finger</keyword>
<evidence type="ECO:0000256" key="1">
    <source>
        <dbReference type="ARBA" id="ARBA00004496"/>
    </source>
</evidence>
<evidence type="ECO:0000256" key="2">
    <source>
        <dbReference type="ARBA" id="ARBA00008117"/>
    </source>
</evidence>
<dbReference type="Pfam" id="PF00097">
    <property type="entry name" value="zf-C3HC4"/>
    <property type="match status" value="1"/>
</dbReference>
<dbReference type="InterPro" id="IPR039739">
    <property type="entry name" value="MAG2/RNF10"/>
</dbReference>
<dbReference type="PANTHER" id="PTHR12983">
    <property type="entry name" value="RING FINGER 10 FAMILY MEMBER"/>
    <property type="match status" value="1"/>
</dbReference>
<dbReference type="PROSITE" id="PS50089">
    <property type="entry name" value="ZF_RING_2"/>
    <property type="match status" value="1"/>
</dbReference>
<comment type="caution">
    <text evidence="12">The sequence shown here is derived from an EMBL/GenBank/DDBJ whole genome shotgun (WGS) entry which is preliminary data.</text>
</comment>
<evidence type="ECO:0000256" key="10">
    <source>
        <dbReference type="SAM" id="MobiDB-lite"/>
    </source>
</evidence>
<dbReference type="AlphaFoldDB" id="A0A0C2MY20"/>
<evidence type="ECO:0000256" key="5">
    <source>
        <dbReference type="ARBA" id="ARBA00022771"/>
    </source>
</evidence>
<dbReference type="InterPro" id="IPR018957">
    <property type="entry name" value="Znf_C3HC4_RING-type"/>
</dbReference>
<evidence type="ECO:0000256" key="3">
    <source>
        <dbReference type="ARBA" id="ARBA00022490"/>
    </source>
</evidence>
<dbReference type="GO" id="GO:0000976">
    <property type="term" value="F:transcription cis-regulatory region binding"/>
    <property type="evidence" value="ECO:0007669"/>
    <property type="project" value="TreeGrafter"/>
</dbReference>
<evidence type="ECO:0000256" key="6">
    <source>
        <dbReference type="ARBA" id="ARBA00022833"/>
    </source>
</evidence>
<name>A0A0C2MY20_THEKT</name>
<feature type="domain" description="RING-type" evidence="11">
    <location>
        <begin position="25"/>
        <end position="69"/>
    </location>
</feature>
<dbReference type="SUPFAM" id="SSF57850">
    <property type="entry name" value="RING/U-box"/>
    <property type="match status" value="1"/>
</dbReference>
<evidence type="ECO:0000256" key="8">
    <source>
        <dbReference type="ARBA" id="ARBA00035390"/>
    </source>
</evidence>
<dbReference type="Gene3D" id="3.30.40.10">
    <property type="entry name" value="Zinc/RING finger domain, C3HC4 (zinc finger)"/>
    <property type="match status" value="1"/>
</dbReference>
<dbReference type="InterPro" id="IPR017907">
    <property type="entry name" value="Znf_RING_CS"/>
</dbReference>
<dbReference type="OrthoDB" id="342730at2759"/>
<dbReference type="InterPro" id="IPR013083">
    <property type="entry name" value="Znf_RING/FYVE/PHD"/>
</dbReference>
<dbReference type="GO" id="GO:0008270">
    <property type="term" value="F:zinc ion binding"/>
    <property type="evidence" value="ECO:0007669"/>
    <property type="project" value="UniProtKB-KW"/>
</dbReference>
<keyword evidence="13" id="KW-1185">Reference proteome</keyword>
<evidence type="ECO:0000313" key="12">
    <source>
        <dbReference type="EMBL" id="KII72206.1"/>
    </source>
</evidence>
<dbReference type="EMBL" id="JWZT01001318">
    <property type="protein sequence ID" value="KII72206.1"/>
    <property type="molecule type" value="Genomic_DNA"/>
</dbReference>
<comment type="similarity">
    <text evidence="2">Belongs to the RNF10 family.</text>
</comment>
<proteinExistence type="inferred from homology"/>
<keyword evidence="6" id="KW-0862">Zinc</keyword>
<dbReference type="InterPro" id="IPR001841">
    <property type="entry name" value="Znf_RING"/>
</dbReference>